<dbReference type="AlphaFoldDB" id="A0A9P7K5J8"/>
<name>A0A9P7K5J8_9AGAR</name>
<evidence type="ECO:0008006" key="3">
    <source>
        <dbReference type="Google" id="ProtNLM"/>
    </source>
</evidence>
<keyword evidence="2" id="KW-1185">Reference proteome</keyword>
<accession>A0A9P7K5J8</accession>
<evidence type="ECO:0000313" key="1">
    <source>
        <dbReference type="EMBL" id="KAG5635881.1"/>
    </source>
</evidence>
<protein>
    <recommendedName>
        <fullName evidence="3">F-box domain-containing protein</fullName>
    </recommendedName>
</protein>
<comment type="caution">
    <text evidence="1">The sequence shown here is derived from an EMBL/GenBank/DDBJ whole genome shotgun (WGS) entry which is preliminary data.</text>
</comment>
<gene>
    <name evidence="1" type="ORF">H0H81_009781</name>
</gene>
<dbReference type="OrthoDB" id="3217549at2759"/>
<dbReference type="Proteomes" id="UP000717328">
    <property type="component" value="Unassembled WGS sequence"/>
</dbReference>
<reference evidence="1" key="2">
    <citation type="submission" date="2021-10" db="EMBL/GenBank/DDBJ databases">
        <title>Phylogenomics reveals ancestral predisposition of the termite-cultivated fungus Termitomyces towards a domesticated lifestyle.</title>
        <authorList>
            <person name="Auxier B."/>
            <person name="Grum-Grzhimaylo A."/>
            <person name="Cardenas M.E."/>
            <person name="Lodge J.D."/>
            <person name="Laessoe T."/>
            <person name="Pedersen O."/>
            <person name="Smith M.E."/>
            <person name="Kuyper T.W."/>
            <person name="Franco-Molano E.A."/>
            <person name="Baroni T.J."/>
            <person name="Aanen D.K."/>
        </authorList>
    </citation>
    <scope>NUCLEOTIDE SEQUENCE</scope>
    <source>
        <strain evidence="1">D49</strain>
    </source>
</reference>
<sequence>MNISYSYKRKNRIELLDTWLKRSGTCPLSINLLEHEVGMGGRNLLPELRALQTEIATLLVSQSHRWKAIDLHFSRKLPSVLGQLNPGSLPILESAKVESCDPMRTGAYWEEKFVDLDNFWNTIHASPLFRNAHWDIEYCCHQYRHQRLRNVPWKQLTTMDVAMPVDFLLEIIPFCQNLTDLHFTDHRWTHPLTARGLSLPDVRLDSPIILPRLRNLSLSTTVSTDVVLENLTLPSLISFSLHQSLCGGMVNPKPSTFENLLARSNCRLQKYSYDYSILGAGGEDILLEILGSLRMSFLIDLTVCGSREMRSLIPFLIRLLGDPAHLPNLTRLTIADMGPLPAALEEIALSRLISLD</sequence>
<proteinExistence type="predicted"/>
<organism evidence="1 2">
    <name type="scientific">Sphagnurus paluster</name>
    <dbReference type="NCBI Taxonomy" id="117069"/>
    <lineage>
        <taxon>Eukaryota</taxon>
        <taxon>Fungi</taxon>
        <taxon>Dikarya</taxon>
        <taxon>Basidiomycota</taxon>
        <taxon>Agaricomycotina</taxon>
        <taxon>Agaricomycetes</taxon>
        <taxon>Agaricomycetidae</taxon>
        <taxon>Agaricales</taxon>
        <taxon>Tricholomatineae</taxon>
        <taxon>Lyophyllaceae</taxon>
        <taxon>Sphagnurus</taxon>
    </lineage>
</organism>
<evidence type="ECO:0000313" key="2">
    <source>
        <dbReference type="Proteomes" id="UP000717328"/>
    </source>
</evidence>
<dbReference type="EMBL" id="JABCKI010006008">
    <property type="protein sequence ID" value="KAG5635881.1"/>
    <property type="molecule type" value="Genomic_DNA"/>
</dbReference>
<reference evidence="1" key="1">
    <citation type="submission" date="2021-02" db="EMBL/GenBank/DDBJ databases">
        <authorList>
            <person name="Nieuwenhuis M."/>
            <person name="Van De Peppel L.J.J."/>
        </authorList>
    </citation>
    <scope>NUCLEOTIDE SEQUENCE</scope>
    <source>
        <strain evidence="1">D49</strain>
    </source>
</reference>